<evidence type="ECO:0008006" key="3">
    <source>
        <dbReference type="Google" id="ProtNLM"/>
    </source>
</evidence>
<dbReference type="InterPro" id="IPR025629">
    <property type="entry name" value="DUF4287"/>
</dbReference>
<dbReference type="eggNOG" id="ENOG5032YRU">
    <property type="taxonomic scope" value="Bacteria"/>
</dbReference>
<sequence length="71" mass="8067">MSEPVIKGPASYFPSIEKTYGRPISEWQAMIRAQGDRKHMELVQWLKDQHQMGHGHANALVAHTLAEDRKG</sequence>
<dbReference type="KEGG" id="kvl:KVU_0646"/>
<dbReference type="PATRIC" id="fig|759362.5.peg.675"/>
<name>F9Y449_KETVW</name>
<evidence type="ECO:0000313" key="1">
    <source>
        <dbReference type="EMBL" id="AEM40485.1"/>
    </source>
</evidence>
<dbReference type="HOGENOM" id="CLU_192336_0_0_5"/>
<dbReference type="Pfam" id="PF14117">
    <property type="entry name" value="DUF4287"/>
    <property type="match status" value="1"/>
</dbReference>
<evidence type="ECO:0000313" key="2">
    <source>
        <dbReference type="Proteomes" id="UP000000692"/>
    </source>
</evidence>
<keyword evidence="2" id="KW-1185">Reference proteome</keyword>
<dbReference type="EMBL" id="CP002018">
    <property type="protein sequence ID" value="AEM40485.1"/>
    <property type="molecule type" value="Genomic_DNA"/>
</dbReference>
<dbReference type="OrthoDB" id="9809825at2"/>
<accession>F9Y449</accession>
<dbReference type="AlphaFoldDB" id="F9Y449"/>
<reference evidence="1 2" key="1">
    <citation type="journal article" date="2011" name="J. Bacteriol.">
        <title>Complete genome sequence of the industrial strain Ketogulonicigenium vulgare WSH-001.</title>
        <authorList>
            <person name="Liu L."/>
            <person name="Li Y."/>
            <person name="Zhang J."/>
            <person name="Zhou Z."/>
            <person name="Liu J."/>
            <person name="Li X."/>
            <person name="Zhou J."/>
            <person name="Du G."/>
            <person name="Wang L."/>
            <person name="Chen J."/>
        </authorList>
    </citation>
    <scope>NUCLEOTIDE SEQUENCE [LARGE SCALE GENOMIC DNA]</scope>
    <source>
        <strain evidence="1 2">WSH-001</strain>
    </source>
</reference>
<protein>
    <recommendedName>
        <fullName evidence="3">DUF4287 domain-containing protein</fullName>
    </recommendedName>
</protein>
<dbReference type="Proteomes" id="UP000000692">
    <property type="component" value="Chromosome"/>
</dbReference>
<gene>
    <name evidence="1" type="ordered locus">KVU_0646</name>
</gene>
<proteinExistence type="predicted"/>
<organism evidence="1 2">
    <name type="scientific">Ketogulonicigenium vulgare (strain WSH-001)</name>
    <dbReference type="NCBI Taxonomy" id="759362"/>
    <lineage>
        <taxon>Bacteria</taxon>
        <taxon>Pseudomonadati</taxon>
        <taxon>Pseudomonadota</taxon>
        <taxon>Alphaproteobacteria</taxon>
        <taxon>Rhodobacterales</taxon>
        <taxon>Roseobacteraceae</taxon>
        <taxon>Ketogulonicigenium</taxon>
    </lineage>
</organism>